<dbReference type="EMBL" id="BMGH01000001">
    <property type="protein sequence ID" value="GGD01190.1"/>
    <property type="molecule type" value="Genomic_DNA"/>
</dbReference>
<dbReference type="PANTHER" id="PTHR12910">
    <property type="entry name" value="NADH-UBIQUINONE OXIDOREDUCTASE SUBUNIT B17.2"/>
    <property type="match status" value="1"/>
</dbReference>
<dbReference type="Proteomes" id="UP000613582">
    <property type="component" value="Unassembled WGS sequence"/>
</dbReference>
<dbReference type="Pfam" id="PF05071">
    <property type="entry name" value="NDUFA12"/>
    <property type="match status" value="1"/>
</dbReference>
<dbReference type="GO" id="GO:0045271">
    <property type="term" value="C:respiratory chain complex I"/>
    <property type="evidence" value="ECO:0007669"/>
    <property type="project" value="InterPro"/>
</dbReference>
<dbReference type="NCBIfam" id="NF006040">
    <property type="entry name" value="PRK08183.1"/>
    <property type="match status" value="1"/>
</dbReference>
<dbReference type="RefSeq" id="WP_206711337.1">
    <property type="nucleotide sequence ID" value="NZ_BMGH01000001.1"/>
</dbReference>
<feature type="compositionally biased region" description="Basic and acidic residues" evidence="1">
    <location>
        <begin position="138"/>
        <end position="152"/>
    </location>
</feature>
<gene>
    <name evidence="2" type="ORF">GCM10011342_07730</name>
</gene>
<organism evidence="2 3">
    <name type="scientific">Aquisalinus flavus</name>
    <dbReference type="NCBI Taxonomy" id="1526572"/>
    <lineage>
        <taxon>Bacteria</taxon>
        <taxon>Pseudomonadati</taxon>
        <taxon>Pseudomonadota</taxon>
        <taxon>Alphaproteobacteria</taxon>
        <taxon>Parvularculales</taxon>
        <taxon>Parvularculaceae</taxon>
        <taxon>Aquisalinus</taxon>
    </lineage>
</organism>
<dbReference type="InterPro" id="IPR007763">
    <property type="entry name" value="NDUFA12"/>
</dbReference>
<comment type="caution">
    <text evidence="2">The sequence shown here is derived from an EMBL/GenBank/DDBJ whole genome shotgun (WGS) entry which is preliminary data.</text>
</comment>
<protein>
    <submittedName>
        <fullName evidence="2">NADH dehydrogenase</fullName>
    </submittedName>
</protein>
<sequence>MLKRIFAWWDSATIGLSFTMWRTGAKLIGDDAQGNKYYEAAGKHDYADGRTRRWVVYHGVAEASRVPTEWHGWLHHTVDVPPTKEHYVPKPWEKAHLPNMTGTPLAYHPAGSLYLAGKGEEPWQDYQPWTPEGIEGELDSKDVKRIEGSVAS</sequence>
<reference evidence="2" key="2">
    <citation type="submission" date="2020-09" db="EMBL/GenBank/DDBJ databases">
        <authorList>
            <person name="Sun Q."/>
            <person name="Zhou Y."/>
        </authorList>
    </citation>
    <scope>NUCLEOTIDE SEQUENCE</scope>
    <source>
        <strain evidence="2">CGMCC 1.12921</strain>
    </source>
</reference>
<evidence type="ECO:0000313" key="2">
    <source>
        <dbReference type="EMBL" id="GGD01190.1"/>
    </source>
</evidence>
<accession>A0A8J2V679</accession>
<dbReference type="GO" id="GO:0006979">
    <property type="term" value="P:response to oxidative stress"/>
    <property type="evidence" value="ECO:0007669"/>
    <property type="project" value="TreeGrafter"/>
</dbReference>
<keyword evidence="3" id="KW-1185">Reference proteome</keyword>
<evidence type="ECO:0000313" key="3">
    <source>
        <dbReference type="Proteomes" id="UP000613582"/>
    </source>
</evidence>
<feature type="region of interest" description="Disordered" evidence="1">
    <location>
        <begin position="125"/>
        <end position="152"/>
    </location>
</feature>
<name>A0A8J2V679_9PROT</name>
<evidence type="ECO:0000256" key="1">
    <source>
        <dbReference type="SAM" id="MobiDB-lite"/>
    </source>
</evidence>
<dbReference type="PANTHER" id="PTHR12910:SF2">
    <property type="entry name" value="NADH DEHYDROGENASE [UBIQUINONE] 1 ALPHA SUBCOMPLEX SUBUNIT 12"/>
    <property type="match status" value="1"/>
</dbReference>
<reference evidence="2" key="1">
    <citation type="journal article" date="2014" name="Int. J. Syst. Evol. Microbiol.">
        <title>Complete genome sequence of Corynebacterium casei LMG S-19264T (=DSM 44701T), isolated from a smear-ripened cheese.</title>
        <authorList>
            <consortium name="US DOE Joint Genome Institute (JGI-PGF)"/>
            <person name="Walter F."/>
            <person name="Albersmeier A."/>
            <person name="Kalinowski J."/>
            <person name="Ruckert C."/>
        </authorList>
    </citation>
    <scope>NUCLEOTIDE SEQUENCE</scope>
    <source>
        <strain evidence="2">CGMCC 1.12921</strain>
    </source>
</reference>
<dbReference type="AlphaFoldDB" id="A0A8J2V679"/>
<proteinExistence type="predicted"/>